<dbReference type="Gene3D" id="3.30.70.660">
    <property type="entry name" value="Pseudouridine synthase I, catalytic domain, C-terminal subdomain"/>
    <property type="match status" value="1"/>
</dbReference>
<evidence type="ECO:0000256" key="12">
    <source>
        <dbReference type="ARBA" id="ARBA00079072"/>
    </source>
</evidence>
<evidence type="ECO:0000256" key="9">
    <source>
        <dbReference type="ARBA" id="ARBA00036943"/>
    </source>
</evidence>
<dbReference type="FunFam" id="3.30.70.580:FF:000002">
    <property type="entry name" value="tRNA pseudouridine synthase"/>
    <property type="match status" value="1"/>
</dbReference>
<evidence type="ECO:0000256" key="6">
    <source>
        <dbReference type="ARBA" id="ARBA00022694"/>
    </source>
</evidence>
<dbReference type="InterPro" id="IPR041708">
    <property type="entry name" value="PUS1/PUS2-like"/>
</dbReference>
<evidence type="ECO:0000256" key="3">
    <source>
        <dbReference type="ARBA" id="ARBA00004123"/>
    </source>
</evidence>
<proteinExistence type="inferred from homology"/>
<dbReference type="InterPro" id="IPR020097">
    <property type="entry name" value="PsdUridine_synth_TruA_a/b_dom"/>
</dbReference>
<dbReference type="InterPro" id="IPR020103">
    <property type="entry name" value="PsdUridine_synth_cat_dom_sf"/>
</dbReference>
<keyword evidence="6" id="KW-0819">tRNA processing</keyword>
<evidence type="ECO:0000256" key="5">
    <source>
        <dbReference type="ARBA" id="ARBA00022664"/>
    </source>
</evidence>
<dbReference type="NCBIfam" id="TIGR00071">
    <property type="entry name" value="hisT_truA"/>
    <property type="match status" value="1"/>
</dbReference>
<comment type="similarity">
    <text evidence="4">Belongs to the tRNA pseudouridine synthase TruA family.</text>
</comment>
<feature type="compositionally biased region" description="Basic and acidic residues" evidence="16">
    <location>
        <begin position="591"/>
        <end position="604"/>
    </location>
</feature>
<evidence type="ECO:0000256" key="7">
    <source>
        <dbReference type="ARBA" id="ARBA00023235"/>
    </source>
</evidence>
<feature type="compositionally biased region" description="Basic and acidic residues" evidence="16">
    <location>
        <begin position="562"/>
        <end position="574"/>
    </location>
</feature>
<keyword evidence="5" id="KW-0507">mRNA processing</keyword>
<evidence type="ECO:0000256" key="10">
    <source>
        <dbReference type="ARBA" id="ARBA00053072"/>
    </source>
</evidence>
<evidence type="ECO:0000256" key="13">
    <source>
        <dbReference type="ARBA" id="ARBA00080858"/>
    </source>
</evidence>
<feature type="region of interest" description="Disordered" evidence="16">
    <location>
        <begin position="561"/>
        <end position="604"/>
    </location>
</feature>
<dbReference type="InterPro" id="IPR020094">
    <property type="entry name" value="TruA/RsuA/RluB/E/F_N"/>
</dbReference>
<dbReference type="Pfam" id="PF01416">
    <property type="entry name" value="PseudoU_synth_1"/>
    <property type="match status" value="1"/>
</dbReference>
<organism evidence="18">
    <name type="scientific">Melanopsichium pennsylvanicum 4</name>
    <dbReference type="NCBI Taxonomy" id="1398559"/>
    <lineage>
        <taxon>Eukaryota</taxon>
        <taxon>Fungi</taxon>
        <taxon>Dikarya</taxon>
        <taxon>Basidiomycota</taxon>
        <taxon>Ustilaginomycotina</taxon>
        <taxon>Ustilaginomycetes</taxon>
        <taxon>Ustilaginales</taxon>
        <taxon>Ustilaginaceae</taxon>
        <taxon>Melanopsichium</taxon>
    </lineage>
</organism>
<evidence type="ECO:0000256" key="8">
    <source>
        <dbReference type="ARBA" id="ARBA00023242"/>
    </source>
</evidence>
<feature type="region of interest" description="Disordered" evidence="16">
    <location>
        <begin position="439"/>
        <end position="478"/>
    </location>
</feature>
<comment type="function">
    <text evidence="10">Formation of pseudouridine at positions 27 and 28 in the anticodon stem and loop of transfer RNAs; at positions 34 and 36 of intron-containing precursor tRNA(Ile) and at position 35 in the intron-containing tRNA(Tyr). Catalyzes pseudouridylation at position 44 in U2 snRNA. Also catalyzes pseudouridylation of mRNAs.</text>
</comment>
<evidence type="ECO:0000256" key="11">
    <source>
        <dbReference type="ARBA" id="ARBA00073968"/>
    </source>
</evidence>
<evidence type="ECO:0000256" key="1">
    <source>
        <dbReference type="ARBA" id="ARBA00001166"/>
    </source>
</evidence>
<evidence type="ECO:0000256" key="16">
    <source>
        <dbReference type="SAM" id="MobiDB-lite"/>
    </source>
</evidence>
<dbReference type="GO" id="GO:0031119">
    <property type="term" value="P:tRNA pseudouridine synthesis"/>
    <property type="evidence" value="ECO:0007669"/>
    <property type="project" value="InterPro"/>
</dbReference>
<feature type="compositionally biased region" description="Polar residues" evidence="16">
    <location>
        <begin position="34"/>
        <end position="54"/>
    </location>
</feature>
<dbReference type="GO" id="GO:0009982">
    <property type="term" value="F:pseudouridine synthase activity"/>
    <property type="evidence" value="ECO:0007669"/>
    <property type="project" value="InterPro"/>
</dbReference>
<dbReference type="EMBL" id="HG529717">
    <property type="protein sequence ID" value="CDI57011.1"/>
    <property type="molecule type" value="Genomic_DNA"/>
</dbReference>
<comment type="subcellular location">
    <subcellularLocation>
        <location evidence="3">Nucleus</location>
    </subcellularLocation>
</comment>
<evidence type="ECO:0000256" key="4">
    <source>
        <dbReference type="ARBA" id="ARBA00009375"/>
    </source>
</evidence>
<evidence type="ECO:0000259" key="17">
    <source>
        <dbReference type="Pfam" id="PF01416"/>
    </source>
</evidence>
<keyword evidence="8" id="KW-0539">Nucleus</keyword>
<keyword evidence="7" id="KW-0413">Isomerase</keyword>
<protein>
    <recommendedName>
        <fullName evidence="11">tRNA pseudouridine synthase 1</fullName>
    </recommendedName>
    <alternativeName>
        <fullName evidence="12">tRNA pseudouridylate synthase 1</fullName>
    </alternativeName>
    <alternativeName>
        <fullName evidence="13">tRNA-uridine isomerase 1</fullName>
    </alternativeName>
</protein>
<dbReference type="GO" id="GO:0003723">
    <property type="term" value="F:RNA binding"/>
    <property type="evidence" value="ECO:0007669"/>
    <property type="project" value="InterPro"/>
</dbReference>
<dbReference type="InterPro" id="IPR001406">
    <property type="entry name" value="PsdUridine_synth_TruA"/>
</dbReference>
<evidence type="ECO:0000256" key="14">
    <source>
        <dbReference type="PIRSR" id="PIRSR641708-1"/>
    </source>
</evidence>
<evidence type="ECO:0000256" key="2">
    <source>
        <dbReference type="ARBA" id="ARBA00001832"/>
    </source>
</evidence>
<dbReference type="GO" id="GO:0006397">
    <property type="term" value="P:mRNA processing"/>
    <property type="evidence" value="ECO:0007669"/>
    <property type="project" value="UniProtKB-KW"/>
</dbReference>
<feature type="binding site" evidence="15">
    <location>
        <position position="226"/>
    </location>
    <ligand>
        <name>substrate</name>
    </ligand>
</feature>
<dbReference type="Gene3D" id="3.30.70.580">
    <property type="entry name" value="Pseudouridine synthase I, catalytic domain, N-terminal subdomain"/>
    <property type="match status" value="1"/>
</dbReference>
<dbReference type="PANTHER" id="PTHR11142:SF4">
    <property type="entry name" value="PSEUDOURIDYLATE SYNTHASE 1 HOMOLOG"/>
    <property type="match status" value="1"/>
</dbReference>
<evidence type="ECO:0000313" key="18">
    <source>
        <dbReference type="EMBL" id="CDI57011.1"/>
    </source>
</evidence>
<dbReference type="AlphaFoldDB" id="A0A077RCP1"/>
<evidence type="ECO:0000256" key="15">
    <source>
        <dbReference type="PIRSR" id="PIRSR641708-2"/>
    </source>
</evidence>
<dbReference type="GO" id="GO:1990481">
    <property type="term" value="P:mRNA pseudouridine synthesis"/>
    <property type="evidence" value="ECO:0007669"/>
    <property type="project" value="TreeGrafter"/>
</dbReference>
<dbReference type="SUPFAM" id="SSF55120">
    <property type="entry name" value="Pseudouridine synthase"/>
    <property type="match status" value="1"/>
</dbReference>
<dbReference type="FunFam" id="3.30.70.660:FF:000002">
    <property type="entry name" value="tRNA pseudouridine synthase"/>
    <property type="match status" value="1"/>
</dbReference>
<feature type="active site" description="Nucleophile" evidence="14">
    <location>
        <position position="164"/>
    </location>
</feature>
<feature type="region of interest" description="Disordered" evidence="16">
    <location>
        <begin position="1"/>
        <end position="101"/>
    </location>
</feature>
<sequence length="604" mass="67275">MTERLSQQVVAAAAGQDTVLPPKHQLASPDFTLATESTSAANQINDADTQTQASAKRARFDNNLDDGANKKSKWERRDPRGTGRAQDSSRSSEASESSGDRLPKRKVAVKFGYCGIGYSGLQINPGVKTIEGDIFDAFCSAGAVSKDNAVNPNKVGLQRAARTDRGVHAAGNLLSLKLILEPAGLKQGETLVDKVNSLLPDFIRIWGITRVQNGFNARQSCDSRMYEYLLPTYVFIPPKPGSSMHDMLKRMSAEEVAKLKEANPEASESDLKSTLDPILSHEFWQAQGTSHDFSSDIAAKKAYRLPLPHLERIRSIFNRYLGSHNFYNFTVGKEFRDRSCQRFMKKLTISEPKIINNMEWLSIKFHGQSFMLHQIRKMIGLLVLVGRTGAGQGLVDECFGPARVHIPKAPGLGLLLERPIFDAYNTRIRNNNDKISKLMRKKARDDTGAKDAAKPVSGETGEAGKQDPTEAGRASSLEDELRESITYVPHEGIMEKFKQEWIYDRIIATEEETNEFGKWLNYLDVFQGPDFEFLNPKGVIPSKAVVKLGEFHRDQLKHRNIAAKDGEQKHRDDQGSANAPSDAEDEEDVEIYGKKGKDLDEYEG</sequence>
<dbReference type="CDD" id="cd02568">
    <property type="entry name" value="PseudoU_synth_PUS1_PUS2"/>
    <property type="match status" value="1"/>
</dbReference>
<feature type="domain" description="Pseudouridine synthase I TruA alpha/beta" evidence="17">
    <location>
        <begin position="318"/>
        <end position="422"/>
    </location>
</feature>
<reference evidence="18" key="1">
    <citation type="journal article" date="2014" name="Genome Biol. Evol.">
        <title>Gene Loss Rather Than Gene Gain Is Associated with a Host Jump from Monocots to Dicots in the Smut Fungus Melanopsichium pennsylvanicum.</title>
        <authorList>
            <person name="Sharma R."/>
            <person name="Mishra B."/>
            <person name="Runge F."/>
            <person name="Thines M."/>
        </authorList>
    </citation>
    <scope>NUCLEOTIDE SEQUENCE</scope>
    <source>
        <strain evidence="18">4</strain>
    </source>
</reference>
<comment type="catalytic activity">
    <reaction evidence="1">
        <text>a uridine in mRNA = a pseudouridine in mRNA</text>
        <dbReference type="Rhea" id="RHEA:56644"/>
        <dbReference type="Rhea" id="RHEA-COMP:14658"/>
        <dbReference type="Rhea" id="RHEA-COMP:14659"/>
        <dbReference type="ChEBI" id="CHEBI:65314"/>
        <dbReference type="ChEBI" id="CHEBI:65315"/>
    </reaction>
</comment>
<feature type="compositionally biased region" description="Basic and acidic residues" evidence="16">
    <location>
        <begin position="443"/>
        <end position="453"/>
    </location>
</feature>
<dbReference type="InterPro" id="IPR020095">
    <property type="entry name" value="PsdUridine_synth_TruA_C"/>
</dbReference>
<comment type="catalytic activity">
    <reaction evidence="2">
        <text>uridine in snRNA = pseudouridine in snRNA</text>
        <dbReference type="Rhea" id="RHEA:51124"/>
        <dbReference type="Rhea" id="RHEA-COMP:12891"/>
        <dbReference type="Rhea" id="RHEA-COMP:12892"/>
        <dbReference type="ChEBI" id="CHEBI:65314"/>
        <dbReference type="ChEBI" id="CHEBI:65315"/>
    </reaction>
</comment>
<dbReference type="PANTHER" id="PTHR11142">
    <property type="entry name" value="PSEUDOURIDYLATE SYNTHASE"/>
    <property type="match status" value="1"/>
</dbReference>
<dbReference type="GO" id="GO:0031120">
    <property type="term" value="P:snRNA pseudouridine synthesis"/>
    <property type="evidence" value="ECO:0007669"/>
    <property type="project" value="UniProtKB-ARBA"/>
</dbReference>
<dbReference type="GO" id="GO:0005634">
    <property type="term" value="C:nucleus"/>
    <property type="evidence" value="ECO:0007669"/>
    <property type="project" value="UniProtKB-SubCell"/>
</dbReference>
<feature type="compositionally biased region" description="Low complexity" evidence="16">
    <location>
        <begin position="88"/>
        <end position="97"/>
    </location>
</feature>
<comment type="catalytic activity">
    <reaction evidence="9">
        <text>a uridine in tRNA = a pseudouridine in tRNA</text>
        <dbReference type="Rhea" id="RHEA:54572"/>
        <dbReference type="Rhea" id="RHEA-COMP:13339"/>
        <dbReference type="Rhea" id="RHEA-COMP:13934"/>
        <dbReference type="ChEBI" id="CHEBI:65314"/>
        <dbReference type="ChEBI" id="CHEBI:65315"/>
    </reaction>
</comment>
<accession>A0A077RCP1</accession>
<name>A0A077RCP1_9BASI</name>